<protein>
    <recommendedName>
        <fullName evidence="3">Pectinesterase catalytic domain-containing protein</fullName>
    </recommendedName>
</protein>
<dbReference type="Gene3D" id="2.160.20.10">
    <property type="entry name" value="Single-stranded right-handed beta-helix, Pectin lyase-like"/>
    <property type="match status" value="1"/>
</dbReference>
<proteinExistence type="predicted"/>
<accession>A0A2V1ILZ8</accession>
<evidence type="ECO:0008006" key="3">
    <source>
        <dbReference type="Google" id="ProtNLM"/>
    </source>
</evidence>
<gene>
    <name evidence="1" type="ORF">C5O23_05285</name>
</gene>
<comment type="caution">
    <text evidence="1">The sequence shown here is derived from an EMBL/GenBank/DDBJ whole genome shotgun (WGS) entry which is preliminary data.</text>
</comment>
<dbReference type="RefSeq" id="WP_107031907.1">
    <property type="nucleotide sequence ID" value="NZ_CBFFZS010000001.1"/>
</dbReference>
<sequence length="832" mass="89500">MLKHLLLAGTIVTAPSIHGRPNDGYTLDPATQTVTADRHAFRLGPGTFLLTAETGATSSPYIFTDALKALKAISKNSSGNATLLVTPGVYWLDDPDDPAVRRNPKNSGAIPYAAEISCDTLSLIGLSEDPADIVFAVNRGQTQGALGNYTMLHFKGLCLTAENITFGNYCNVDLIYPRNPSLNRPKRRDAIVQAQVGICENTDRLFARNCRFISRLNLCPLSGARRSLYKDCYFECTDDALSGSAVYLDCRFTFFSGKPFYSTASTGAIFLNCDIHTKVRGSQYLTKVPGMVSMIDTRWTSDSPVNIQWTRDSSPVRCYQSGITLNGTAITIDARRPELSADISDTPLLRAYKISSGGKTVYNILNLLGGTDGWDPLGQSESMAELEKALSATLTGLPVALKIETPAKKLSAQGDSMLLKPSLRLWGDYPAPASASGLTWNAPTTLRLSVSANSTAIVSANSFPREMVCEISAVSPSGLTGATSVTVDAWLKTAPQFTSTPVITADKNTLKLDYSLSGNSRDDSHIIWYRSTRPDHSDSVAVRHGRGLSARSYPLTCADRGFYISASVMPKNADSEEGICQVASMSAPVNTIMLRTLQKNEKSIVTSFAEVPIRKGTPGRQGFWHFDTFKPSDTALHDWTPDGSAGWYYGHGTDAATGIGLVQSTKGARLFYTPVREKCRNMRVSLIAEPCKGPGQGFGSATGQYMDICIKFDPVSLTGYALRIERTPDFDKAVTFTLVRYSSGAVSPISKAVATSCYRNPCTIVVELRGDRLTALARTGAPAAEAADPAIKPDVSLSATVSPTDGTSLAIQHTGSAGASATLLRDLEVNWD</sequence>
<dbReference type="AlphaFoldDB" id="A0A2V1ILZ8"/>
<dbReference type="GeneID" id="82525755"/>
<organism evidence="1 2">
    <name type="scientific">Duncaniella muris</name>
    <dbReference type="NCBI Taxonomy" id="2094150"/>
    <lineage>
        <taxon>Bacteria</taxon>
        <taxon>Pseudomonadati</taxon>
        <taxon>Bacteroidota</taxon>
        <taxon>Bacteroidia</taxon>
        <taxon>Bacteroidales</taxon>
        <taxon>Muribaculaceae</taxon>
        <taxon>Duncaniella</taxon>
    </lineage>
</organism>
<dbReference type="Proteomes" id="UP000244905">
    <property type="component" value="Unassembled WGS sequence"/>
</dbReference>
<evidence type="ECO:0000313" key="2">
    <source>
        <dbReference type="Proteomes" id="UP000244905"/>
    </source>
</evidence>
<evidence type="ECO:0000313" key="1">
    <source>
        <dbReference type="EMBL" id="PWB02842.1"/>
    </source>
</evidence>
<dbReference type="EMBL" id="PUEC01000009">
    <property type="protein sequence ID" value="PWB02842.1"/>
    <property type="molecule type" value="Genomic_DNA"/>
</dbReference>
<name>A0A2V1ILZ8_9BACT</name>
<keyword evidence="2" id="KW-1185">Reference proteome</keyword>
<reference evidence="2" key="1">
    <citation type="submission" date="2018-02" db="EMBL/GenBank/DDBJ databases">
        <authorList>
            <person name="Clavel T."/>
            <person name="Strowig T."/>
        </authorList>
    </citation>
    <scope>NUCLEOTIDE SEQUENCE [LARGE SCALE GENOMIC DNA]</scope>
    <source>
        <strain evidence="2">DSM 103720</strain>
    </source>
</reference>
<dbReference type="InterPro" id="IPR012334">
    <property type="entry name" value="Pectin_lyas_fold"/>
</dbReference>